<keyword evidence="2" id="KW-1185">Reference proteome</keyword>
<evidence type="ECO:0000313" key="2">
    <source>
        <dbReference type="Proteomes" id="UP000015531"/>
    </source>
</evidence>
<dbReference type="EMBL" id="ATDP01000089">
    <property type="protein sequence ID" value="EQB14916.1"/>
    <property type="molecule type" value="Genomic_DNA"/>
</dbReference>
<dbReference type="Proteomes" id="UP000015531">
    <property type="component" value="Unassembled WGS sequence"/>
</dbReference>
<evidence type="ECO:0000313" key="1">
    <source>
        <dbReference type="EMBL" id="EQB14916.1"/>
    </source>
</evidence>
<organism evidence="1 2">
    <name type="scientific">Sphingobium lactosutens DS20</name>
    <dbReference type="NCBI Taxonomy" id="1331060"/>
    <lineage>
        <taxon>Bacteria</taxon>
        <taxon>Pseudomonadati</taxon>
        <taxon>Pseudomonadota</taxon>
        <taxon>Alphaproteobacteria</taxon>
        <taxon>Sphingomonadales</taxon>
        <taxon>Sphingomonadaceae</taxon>
        <taxon>Sphingobium</taxon>
    </lineage>
</organism>
<comment type="caution">
    <text evidence="1">The sequence shown here is derived from an EMBL/GenBank/DDBJ whole genome shotgun (WGS) entry which is preliminary data.</text>
</comment>
<proteinExistence type="predicted"/>
<gene>
    <name evidence="1" type="ORF">RLDS_12155</name>
</gene>
<sequence>MLERYQPVRFRYRERSGYGGGPRGGIAVDFCLMGDNLWDQRQEALDRIGCEVAEHAFGRTMLVLSAIVPNGRMASGIRDIQWLTTP</sequence>
<reference evidence="1 2" key="1">
    <citation type="journal article" date="2013" name="Genome Announc.">
        <title>Draft Genome Sequence of Sphingobium lactosutens Strain DS20T, Isolated from a Hexachlorocyclohexane Dumpsite.</title>
        <authorList>
            <person name="Kumar R."/>
            <person name="Dwivedi V."/>
            <person name="Negi V."/>
            <person name="Khurana J.P."/>
            <person name="Lal R."/>
        </authorList>
    </citation>
    <scope>NUCLEOTIDE SEQUENCE [LARGE SCALE GENOMIC DNA]</scope>
    <source>
        <strain evidence="1 2">DS20</strain>
    </source>
</reference>
<dbReference type="AlphaFoldDB" id="T0HEZ9"/>
<protein>
    <submittedName>
        <fullName evidence="1">Uncharacterized protein</fullName>
    </submittedName>
</protein>
<name>T0HEZ9_9SPHN</name>
<accession>T0HEZ9</accession>